<dbReference type="EMBL" id="BAAATR010000028">
    <property type="protein sequence ID" value="GAA2262937.1"/>
    <property type="molecule type" value="Genomic_DNA"/>
</dbReference>
<dbReference type="Pfam" id="PF13560">
    <property type="entry name" value="HTH_31"/>
    <property type="match status" value="1"/>
</dbReference>
<keyword evidence="3" id="KW-1185">Reference proteome</keyword>
<proteinExistence type="predicted"/>
<evidence type="ECO:0000313" key="2">
    <source>
        <dbReference type="EMBL" id="GAA2262937.1"/>
    </source>
</evidence>
<dbReference type="InterPro" id="IPR010982">
    <property type="entry name" value="Lambda_DNA-bd_dom_sf"/>
</dbReference>
<dbReference type="RefSeq" id="WP_344639127.1">
    <property type="nucleotide sequence ID" value="NZ_BAAATR010000028.1"/>
</dbReference>
<gene>
    <name evidence="2" type="ORF">GCM10010430_54230</name>
</gene>
<dbReference type="CDD" id="cd00093">
    <property type="entry name" value="HTH_XRE"/>
    <property type="match status" value="1"/>
</dbReference>
<dbReference type="Pfam" id="PF17765">
    <property type="entry name" value="MLTR_LBD"/>
    <property type="match status" value="1"/>
</dbReference>
<sequence>MDRRAELGEFLRSRRARLRPEEIGLPPYGGRRRVPGLRREELAQVAGVSVDYYVRLEQGRTEHVSQAVLDAVARALRLDPDERLHLGNLARPHRPDGVPRPPQRVLPGLQRLLDSMADVPAYVVGLGTRVLAWNRLAAALITDFGALQPDRRELARLVFLDEAARELYEDWEGKARDVVAYLRLDAGRHPGDAGLSALIGELSIGSRDFARLWAGQEVRDKTRGGYVFRHPAVGRLELAYDTLRLPDDPDQALIAYTVEPDSPSRAALLLLAGCTQRFAREDHQQAR</sequence>
<comment type="caution">
    <text evidence="2">The sequence shown here is derived from an EMBL/GenBank/DDBJ whole genome shotgun (WGS) entry which is preliminary data.</text>
</comment>
<dbReference type="PANTHER" id="PTHR35010:SF2">
    <property type="entry name" value="BLL4672 PROTEIN"/>
    <property type="match status" value="1"/>
</dbReference>
<dbReference type="PANTHER" id="PTHR35010">
    <property type="entry name" value="BLL4672 PROTEIN-RELATED"/>
    <property type="match status" value="1"/>
</dbReference>
<evidence type="ECO:0000259" key="1">
    <source>
        <dbReference type="PROSITE" id="PS50943"/>
    </source>
</evidence>
<dbReference type="Gene3D" id="1.10.260.40">
    <property type="entry name" value="lambda repressor-like DNA-binding domains"/>
    <property type="match status" value="1"/>
</dbReference>
<feature type="domain" description="HTH cro/C1-type" evidence="1">
    <location>
        <begin position="36"/>
        <end position="83"/>
    </location>
</feature>
<dbReference type="InterPro" id="IPR041413">
    <property type="entry name" value="MLTR_LBD"/>
</dbReference>
<evidence type="ECO:0000313" key="3">
    <source>
        <dbReference type="Proteomes" id="UP001500305"/>
    </source>
</evidence>
<dbReference type="SUPFAM" id="SSF47413">
    <property type="entry name" value="lambda repressor-like DNA-binding domains"/>
    <property type="match status" value="1"/>
</dbReference>
<dbReference type="PROSITE" id="PS50943">
    <property type="entry name" value="HTH_CROC1"/>
    <property type="match status" value="1"/>
</dbReference>
<dbReference type="SMART" id="SM00530">
    <property type="entry name" value="HTH_XRE"/>
    <property type="match status" value="1"/>
</dbReference>
<dbReference type="Proteomes" id="UP001500305">
    <property type="component" value="Unassembled WGS sequence"/>
</dbReference>
<dbReference type="Gene3D" id="3.30.450.180">
    <property type="match status" value="1"/>
</dbReference>
<accession>A0ABN3EM34</accession>
<protein>
    <submittedName>
        <fullName evidence="2">Helix-turn-helix transcriptional regulator</fullName>
    </submittedName>
</protein>
<name>A0ABN3EM34_9ACTN</name>
<reference evidence="2 3" key="1">
    <citation type="journal article" date="2019" name="Int. J. Syst. Evol. Microbiol.">
        <title>The Global Catalogue of Microorganisms (GCM) 10K type strain sequencing project: providing services to taxonomists for standard genome sequencing and annotation.</title>
        <authorList>
            <consortium name="The Broad Institute Genomics Platform"/>
            <consortium name="The Broad Institute Genome Sequencing Center for Infectious Disease"/>
            <person name="Wu L."/>
            <person name="Ma J."/>
        </authorList>
    </citation>
    <scope>NUCLEOTIDE SEQUENCE [LARGE SCALE GENOMIC DNA]</scope>
    <source>
        <strain evidence="2 3">JCM 7356</strain>
    </source>
</reference>
<dbReference type="InterPro" id="IPR001387">
    <property type="entry name" value="Cro/C1-type_HTH"/>
</dbReference>
<organism evidence="2 3">
    <name type="scientific">Kitasatospora cystarginea</name>
    <dbReference type="NCBI Taxonomy" id="58350"/>
    <lineage>
        <taxon>Bacteria</taxon>
        <taxon>Bacillati</taxon>
        <taxon>Actinomycetota</taxon>
        <taxon>Actinomycetes</taxon>
        <taxon>Kitasatosporales</taxon>
        <taxon>Streptomycetaceae</taxon>
        <taxon>Kitasatospora</taxon>
    </lineage>
</organism>